<comment type="caution">
    <text evidence="5">The sequence shown here is derived from an EMBL/GenBank/DDBJ whole genome shotgun (WGS) entry which is preliminary data.</text>
</comment>
<reference evidence="5 6" key="1">
    <citation type="submission" date="2024-03" db="EMBL/GenBank/DDBJ databases">
        <authorList>
            <person name="Jo J.-H."/>
        </authorList>
    </citation>
    <scope>NUCLEOTIDE SEQUENCE [LARGE SCALE GENOMIC DNA]</scope>
    <source>
        <strain evidence="5 6">PS1R-30</strain>
    </source>
</reference>
<dbReference type="InterPro" id="IPR018893">
    <property type="entry name" value="T8SS_CsgF"/>
</dbReference>
<dbReference type="RefSeq" id="WP_339589618.1">
    <property type="nucleotide sequence ID" value="NZ_JBBHJZ010000016.1"/>
</dbReference>
<evidence type="ECO:0000313" key="5">
    <source>
        <dbReference type="EMBL" id="MEJ5979680.1"/>
    </source>
</evidence>
<dbReference type="EMBL" id="JBBHJZ010000016">
    <property type="protein sequence ID" value="MEJ5979680.1"/>
    <property type="molecule type" value="Genomic_DNA"/>
</dbReference>
<gene>
    <name evidence="5" type="ORF">WG901_23740</name>
</gene>
<evidence type="ECO:0000256" key="4">
    <source>
        <dbReference type="SAM" id="SignalP"/>
    </source>
</evidence>
<evidence type="ECO:0000256" key="1">
    <source>
        <dbReference type="ARBA" id="ARBA00003989"/>
    </source>
</evidence>
<evidence type="ECO:0000256" key="2">
    <source>
        <dbReference type="ARBA" id="ARBA00014031"/>
    </source>
</evidence>
<keyword evidence="3 4" id="KW-0732">Signal</keyword>
<evidence type="ECO:0000313" key="6">
    <source>
        <dbReference type="Proteomes" id="UP001361239"/>
    </source>
</evidence>
<feature type="signal peptide" evidence="4">
    <location>
        <begin position="1"/>
        <end position="25"/>
    </location>
</feature>
<feature type="chain" id="PRO_5046669919" description="Curli production assembly/transport component CsgF" evidence="4">
    <location>
        <begin position="26"/>
        <end position="186"/>
    </location>
</feature>
<sequence length="186" mass="19075">MKQVRLVAMSAAALAAVSMASAASAQELKFQFINPSFGGNPFNSDHLLAIATAQRPDRPASEDGTTGELTEAQLFARQIQSRLLSALSSSVVEAITGSSPGTTGEFTVGDQKISFERTLSEIKLTIFDNTTGENTVISVPVLNFSNPTAAAALSASTSAESSLMGASSLTGISSVEGSLLTGLTGQ</sequence>
<comment type="function">
    <text evidence="1">May be involved in the biogenesis of curli organelles.</text>
</comment>
<proteinExistence type="predicted"/>
<dbReference type="Proteomes" id="UP001361239">
    <property type="component" value="Unassembled WGS sequence"/>
</dbReference>
<dbReference type="Pfam" id="PF10614">
    <property type="entry name" value="CsgF"/>
    <property type="match status" value="1"/>
</dbReference>
<evidence type="ECO:0000256" key="3">
    <source>
        <dbReference type="ARBA" id="ARBA00022729"/>
    </source>
</evidence>
<name>A0ABU8S2W3_9SPHN</name>
<protein>
    <recommendedName>
        <fullName evidence="2">Curli production assembly/transport component CsgF</fullName>
    </recommendedName>
</protein>
<accession>A0ABU8S2W3</accession>
<keyword evidence="6" id="KW-1185">Reference proteome</keyword>
<organism evidence="5 6">
    <name type="scientific">Novosphingobium anseongense</name>
    <dbReference type="NCBI Taxonomy" id="3133436"/>
    <lineage>
        <taxon>Bacteria</taxon>
        <taxon>Pseudomonadati</taxon>
        <taxon>Pseudomonadota</taxon>
        <taxon>Alphaproteobacteria</taxon>
        <taxon>Sphingomonadales</taxon>
        <taxon>Sphingomonadaceae</taxon>
        <taxon>Novosphingobium</taxon>
    </lineage>
</organism>